<evidence type="ECO:0000313" key="1">
    <source>
        <dbReference type="EMBL" id="KKS12818.1"/>
    </source>
</evidence>
<protein>
    <submittedName>
        <fullName evidence="1">Uncharacterized protein</fullName>
    </submittedName>
</protein>
<dbReference type="Proteomes" id="UP000034753">
    <property type="component" value="Unassembled WGS sequence"/>
</dbReference>
<proteinExistence type="predicted"/>
<name>A0A0G0ZIJ7_9BACT</name>
<reference evidence="1 2" key="1">
    <citation type="journal article" date="2015" name="Nature">
        <title>rRNA introns, odd ribosomes, and small enigmatic genomes across a large radiation of phyla.</title>
        <authorList>
            <person name="Brown C.T."/>
            <person name="Hug L.A."/>
            <person name="Thomas B.C."/>
            <person name="Sharon I."/>
            <person name="Castelle C.J."/>
            <person name="Singh A."/>
            <person name="Wilkins M.J."/>
            <person name="Williams K.H."/>
            <person name="Banfield J.F."/>
        </authorList>
    </citation>
    <scope>NUCLEOTIDE SEQUENCE [LARGE SCALE GENOMIC DNA]</scope>
</reference>
<gene>
    <name evidence="1" type="ORF">UU67_C0040G0007</name>
</gene>
<comment type="caution">
    <text evidence="1">The sequence shown here is derived from an EMBL/GenBank/DDBJ whole genome shotgun (WGS) entry which is preliminary data.</text>
</comment>
<organism evidence="1 2">
    <name type="scientific">Candidatus Daviesbacteria bacterium GW2011_GWB1_41_5</name>
    <dbReference type="NCBI Taxonomy" id="1618429"/>
    <lineage>
        <taxon>Bacteria</taxon>
        <taxon>Candidatus Daviesiibacteriota</taxon>
    </lineage>
</organism>
<dbReference type="AlphaFoldDB" id="A0A0G0ZIJ7"/>
<dbReference type="EMBL" id="LCBN01000040">
    <property type="protein sequence ID" value="KKS12818.1"/>
    <property type="molecule type" value="Genomic_DNA"/>
</dbReference>
<evidence type="ECO:0000313" key="2">
    <source>
        <dbReference type="Proteomes" id="UP000034753"/>
    </source>
</evidence>
<accession>A0A0G0ZIJ7</accession>
<sequence>MPHDQRCTQAMSTRMGITSTLLYESVEFRGKGICLPLVPKKRMTLREGQESLAFLLESIMEDLHRKRAEWIGIQDKARAQYLEGAVQTHTDAPETIHAVVDNLVSVAREDPRYANSPIIVLGQTKGRKRAETQTVFPLLTNVDLWAIDDAVIIGLRASNLPSTPSWSFSKTAADPWGKLEIGSEHEGFSVVLRGSPLQLRRWGEEELEETDVAERKFSEFLVDGEDGYEPGFWGDRDNSYALLYYNSVRKDM</sequence>